<protein>
    <submittedName>
        <fullName evidence="1">Uncharacterized protein</fullName>
    </submittedName>
</protein>
<accession>A0A5B0DBE0</accession>
<sequence length="66" mass="7910">MMIVFFFLAGTLGCYVDHRKAEKKRKEEEMLNMQALYVLWMQEQALCEAAEKMAEERKHCTPSFRY</sequence>
<evidence type="ECO:0000313" key="2">
    <source>
        <dbReference type="Proteomes" id="UP000323039"/>
    </source>
</evidence>
<dbReference type="AlphaFoldDB" id="A0A5B0DBE0"/>
<evidence type="ECO:0000313" key="1">
    <source>
        <dbReference type="EMBL" id="KAA0963165.1"/>
    </source>
</evidence>
<organism evidence="1 2">
    <name type="scientific">Streptococcus cristatus</name>
    <dbReference type="NCBI Taxonomy" id="45634"/>
    <lineage>
        <taxon>Bacteria</taxon>
        <taxon>Bacillati</taxon>
        <taxon>Bacillota</taxon>
        <taxon>Bacilli</taxon>
        <taxon>Lactobacillales</taxon>
        <taxon>Streptococcaceae</taxon>
        <taxon>Streptococcus</taxon>
    </lineage>
</organism>
<dbReference type="RefSeq" id="WP_149518697.1">
    <property type="nucleotide sequence ID" value="NZ_VSJJ01000018.1"/>
</dbReference>
<gene>
    <name evidence="1" type="ORF">FXF62_10545</name>
</gene>
<name>A0A5B0DBE0_STRCR</name>
<dbReference type="EMBL" id="VSJJ01000018">
    <property type="protein sequence ID" value="KAA0963165.1"/>
    <property type="molecule type" value="Genomic_DNA"/>
</dbReference>
<dbReference type="Proteomes" id="UP000323039">
    <property type="component" value="Unassembled WGS sequence"/>
</dbReference>
<proteinExistence type="predicted"/>
<comment type="caution">
    <text evidence="1">The sequence shown here is derived from an EMBL/GenBank/DDBJ whole genome shotgun (WGS) entry which is preliminary data.</text>
</comment>
<reference evidence="1 2" key="1">
    <citation type="submission" date="2019-08" db="EMBL/GenBank/DDBJ databases">
        <title>Genome sequence and analysis of Streptococcus cristatus strain S22 isolated from throat swab of children scarlet fever in Hangzhou, China.</title>
        <authorList>
            <person name="Huang Y."/>
            <person name="Xie L."/>
        </authorList>
    </citation>
    <scope>NUCLEOTIDE SEQUENCE [LARGE SCALE GENOMIC DNA]</scope>
    <source>
        <strain evidence="1 2">S22</strain>
    </source>
</reference>